<dbReference type="InterPro" id="IPR045178">
    <property type="entry name" value="Fhl1/FHA1"/>
</dbReference>
<dbReference type="SUPFAM" id="SSF49879">
    <property type="entry name" value="SMAD/FHA domain"/>
    <property type="match status" value="1"/>
</dbReference>
<keyword evidence="2 3" id="KW-0539">Nucleus</keyword>
<name>A0A194WVH7_MOLSC</name>
<feature type="compositionally biased region" description="Basic and acidic residues" evidence="4">
    <location>
        <begin position="568"/>
        <end position="578"/>
    </location>
</feature>
<dbReference type="OrthoDB" id="5402974at2759"/>
<dbReference type="Pfam" id="PF00498">
    <property type="entry name" value="FHA"/>
    <property type="match status" value="1"/>
</dbReference>
<dbReference type="CDD" id="cd00059">
    <property type="entry name" value="FH_FOX"/>
    <property type="match status" value="1"/>
</dbReference>
<feature type="compositionally biased region" description="Basic residues" evidence="4">
    <location>
        <begin position="265"/>
        <end position="275"/>
    </location>
</feature>
<feature type="region of interest" description="Disordered" evidence="4">
    <location>
        <begin position="1"/>
        <end position="54"/>
    </location>
</feature>
<gene>
    <name evidence="7" type="ORF">LY89DRAFT_688451</name>
</gene>
<evidence type="ECO:0000313" key="8">
    <source>
        <dbReference type="Proteomes" id="UP000070700"/>
    </source>
</evidence>
<keyword evidence="8" id="KW-1185">Reference proteome</keyword>
<feature type="domain" description="Fork-head" evidence="6">
    <location>
        <begin position="678"/>
        <end position="760"/>
    </location>
</feature>
<proteinExistence type="predicted"/>
<dbReference type="PANTHER" id="PTHR21712">
    <property type="entry name" value="PRE-RRNA-PROCESSING PROTEIN FHL1"/>
    <property type="match status" value="1"/>
</dbReference>
<dbReference type="GO" id="GO:0003700">
    <property type="term" value="F:DNA-binding transcription factor activity"/>
    <property type="evidence" value="ECO:0007669"/>
    <property type="project" value="InterPro"/>
</dbReference>
<feature type="compositionally biased region" description="Basic and acidic residues" evidence="4">
    <location>
        <begin position="448"/>
        <end position="470"/>
    </location>
</feature>
<comment type="subcellular location">
    <subcellularLocation>
        <location evidence="3">Nucleus</location>
    </subcellularLocation>
</comment>
<dbReference type="KEGG" id="psco:LY89DRAFT_688451"/>
<feature type="compositionally biased region" description="Pro residues" evidence="4">
    <location>
        <begin position="1009"/>
        <end position="1023"/>
    </location>
</feature>
<feature type="compositionally biased region" description="Pro residues" evidence="4">
    <location>
        <begin position="833"/>
        <end position="859"/>
    </location>
</feature>
<sequence length="1288" mass="138680">MTSPQVAALDVAPANATRTEDSPHYANDAGNLTAEAQAEPVEAAPNHSSSQHEGLNETLQQRIFPDITENNAVGPNGQNGVEAEQQQGETSIGAGDASIPNMGEDLQNNHLDQPNDQALSQDVLPPDLVANVLAAMRNLPVPQDPYGHGPDPFAMSTDQYEAITAMAMAMVQQPYADLDPEPVEERQVQAYAKLEFTDGAYYMNTYSVDLGRDQVAAKKALRREKALLAAGLSVEANAHIGNPVTSNSAGILVAEDDPDKDERRSKKGRSKKSKKSQSSQSSQKRTRRDSLPYQPGVYPIQSQRAGSDTEAVPVDPASLHPPSNACPLVGIHPANSLCFQAYKNISRRHVKIAFNSEISAFELHVLGRNGCFLAPPGSELELDLKPRGTTHVLSNGSRLQIGEVFLTFLLPANNVTEGPSHGDDGTPGLQDTMYFDEHGRQQFLDAPVFRDARGKEMNTDHSQEIRRDAGDFTDSEDGDSLQGSLNGVNLDEEQGQSVDDEEEDEEGEGEFDEEDEEEGEEEEIQGEMPQQSIEDDESPRSNTKGAKLVALEGRKGPGRPPKNGVMSKRAERELKKQAQEAAVAEKLGTDGSEAPKKGKVGRPRKHPLPDPETLNKPKRKYTKRKPKENQEGNPEGAASGGDGTATTTKIKKEKAIKPPRSPSPVFKEEDLLPEQLIKPAENYVVIIYNAMIASPHKEMGLPQIYNAIKRAYPYFAVKTETKGWESSVRHNLSGNPDVFEKGVKDGKGHMWSLKPGASIDKEKKKKAPPEPQFQGHAQVIQQAPHNMHGHQHPGMGFGYPPYPPPPNGTYPMVQQFMPHPGPPYPHPQQNGFQPPPANWQPGPFVPPYIPAALAPPPPSHSYSSPYAQKAAESDGPPSNNEPHAPPSGQPQPSEQKPAHQPSPPATATLQPHPPHPPQYQNPYPPQTHGPHPQMQYGPTPPPHQYSMPPNPQQTPQHQPPYQPPQSQPPPAQAPSQPASQDSSEIQKASPPQSQIPSPPHPPAIQQASPPQPPQENQAPPPSAPSRNDAEVKEKIDKMFREFKEICALRSIANGQIVDATIERLRKDGDKAVPDPDSPDYKTMKMIIETLRSSLASIEGSGYTAPPPQRSFTPVRTPVTTPLPSPSVNGGSNAAQRPSSTIPRPVLSGTGPARPPMHTVPKRTDSGSPAIPKVSQGIATIPGGGPSTPAAAATPISAQGANVSSPNGASAATSTPVSVPEAIISTQVPAVPTPVERPADVDVTMSIGEKDTGINVNGQQEQNVGRKRSRDEVDGLATEGQENVKRVAI</sequence>
<evidence type="ECO:0000256" key="2">
    <source>
        <dbReference type="ARBA" id="ARBA00023242"/>
    </source>
</evidence>
<organism evidence="7 8">
    <name type="scientific">Mollisia scopiformis</name>
    <name type="common">Conifer needle endophyte fungus</name>
    <name type="synonym">Phialocephala scopiformis</name>
    <dbReference type="NCBI Taxonomy" id="149040"/>
    <lineage>
        <taxon>Eukaryota</taxon>
        <taxon>Fungi</taxon>
        <taxon>Dikarya</taxon>
        <taxon>Ascomycota</taxon>
        <taxon>Pezizomycotina</taxon>
        <taxon>Leotiomycetes</taxon>
        <taxon>Helotiales</taxon>
        <taxon>Mollisiaceae</taxon>
        <taxon>Mollisia</taxon>
    </lineage>
</organism>
<feature type="compositionally biased region" description="Polar residues" evidence="4">
    <location>
        <begin position="1253"/>
        <end position="1262"/>
    </location>
</feature>
<feature type="region of interest" description="Disordered" evidence="4">
    <location>
        <begin position="743"/>
        <end position="771"/>
    </location>
</feature>
<dbReference type="Gene3D" id="2.60.200.20">
    <property type="match status" value="1"/>
</dbReference>
<dbReference type="SUPFAM" id="SSF46785">
    <property type="entry name" value="Winged helix' DNA-binding domain"/>
    <property type="match status" value="1"/>
</dbReference>
<dbReference type="PANTHER" id="PTHR21712:SF29">
    <property type="entry name" value="PRE-RRNA-PROCESSING PROTEIN FHL1"/>
    <property type="match status" value="1"/>
</dbReference>
<feature type="compositionally biased region" description="Acidic residues" evidence="4">
    <location>
        <begin position="490"/>
        <end position="525"/>
    </location>
</feature>
<dbReference type="InterPro" id="IPR036388">
    <property type="entry name" value="WH-like_DNA-bd_sf"/>
</dbReference>
<accession>A0A194WVH7</accession>
<evidence type="ECO:0000313" key="7">
    <source>
        <dbReference type="EMBL" id="KUJ11970.1"/>
    </source>
</evidence>
<feature type="compositionally biased region" description="Pro residues" evidence="4">
    <location>
        <begin position="938"/>
        <end position="972"/>
    </location>
</feature>
<feature type="compositionally biased region" description="Polar residues" evidence="4">
    <location>
        <begin position="1128"/>
        <end position="1141"/>
    </location>
</feature>
<dbReference type="GeneID" id="28825433"/>
<dbReference type="GO" id="GO:0005634">
    <property type="term" value="C:nucleus"/>
    <property type="evidence" value="ECO:0007669"/>
    <property type="project" value="UniProtKB-SubCell"/>
</dbReference>
<feature type="compositionally biased region" description="Basic residues" evidence="4">
    <location>
        <begin position="616"/>
        <end position="626"/>
    </location>
</feature>
<feature type="compositionally biased region" description="Low complexity" evidence="4">
    <location>
        <begin position="1176"/>
        <end position="1197"/>
    </location>
</feature>
<evidence type="ECO:0000259" key="6">
    <source>
        <dbReference type="PROSITE" id="PS50039"/>
    </source>
</evidence>
<feature type="region of interest" description="Disordered" evidence="4">
    <location>
        <begin position="1098"/>
        <end position="1213"/>
    </location>
</feature>
<feature type="compositionally biased region" description="Low complexity" evidence="4">
    <location>
        <begin position="34"/>
        <end position="45"/>
    </location>
</feature>
<feature type="DNA-binding region" description="Fork-head" evidence="3">
    <location>
        <begin position="678"/>
        <end position="760"/>
    </location>
</feature>
<dbReference type="InterPro" id="IPR001766">
    <property type="entry name" value="Fork_head_dom"/>
</dbReference>
<evidence type="ECO:0000256" key="1">
    <source>
        <dbReference type="ARBA" id="ARBA00023125"/>
    </source>
</evidence>
<feature type="compositionally biased region" description="Basic residues" evidence="4">
    <location>
        <begin position="597"/>
        <end position="606"/>
    </location>
</feature>
<feature type="region of interest" description="Disordered" evidence="4">
    <location>
        <begin position="68"/>
        <end position="102"/>
    </location>
</feature>
<protein>
    <submittedName>
        <fullName evidence="7">Uncharacterized protein</fullName>
    </submittedName>
</protein>
<evidence type="ECO:0000259" key="5">
    <source>
        <dbReference type="PROSITE" id="PS50006"/>
    </source>
</evidence>
<dbReference type="Proteomes" id="UP000070700">
    <property type="component" value="Unassembled WGS sequence"/>
</dbReference>
<dbReference type="Pfam" id="PF00250">
    <property type="entry name" value="Forkhead"/>
    <property type="match status" value="1"/>
</dbReference>
<keyword evidence="1 3" id="KW-0238">DNA-binding</keyword>
<dbReference type="InterPro" id="IPR036390">
    <property type="entry name" value="WH_DNA-bd_sf"/>
</dbReference>
<dbReference type="PROSITE" id="PS50039">
    <property type="entry name" value="FORK_HEAD_3"/>
    <property type="match status" value="1"/>
</dbReference>
<dbReference type="SMART" id="SM00339">
    <property type="entry name" value="FH"/>
    <property type="match status" value="1"/>
</dbReference>
<dbReference type="GO" id="GO:0043565">
    <property type="term" value="F:sequence-specific DNA binding"/>
    <property type="evidence" value="ECO:0007669"/>
    <property type="project" value="InterPro"/>
</dbReference>
<feature type="region of interest" description="Disordered" evidence="4">
    <location>
        <begin position="1246"/>
        <end position="1288"/>
    </location>
</feature>
<evidence type="ECO:0000256" key="4">
    <source>
        <dbReference type="SAM" id="MobiDB-lite"/>
    </source>
</evidence>
<evidence type="ECO:0000256" key="3">
    <source>
        <dbReference type="PROSITE-ProRule" id="PRU00089"/>
    </source>
</evidence>
<feature type="domain" description="FHA" evidence="5">
    <location>
        <begin position="343"/>
        <end position="373"/>
    </location>
</feature>
<dbReference type="InterPro" id="IPR008984">
    <property type="entry name" value="SMAD_FHA_dom_sf"/>
</dbReference>
<feature type="compositionally biased region" description="Low complexity" evidence="4">
    <location>
        <begin position="1110"/>
        <end position="1127"/>
    </location>
</feature>
<dbReference type="PROSITE" id="PS50006">
    <property type="entry name" value="FHA_DOMAIN"/>
    <property type="match status" value="1"/>
</dbReference>
<feature type="region of interest" description="Disordered" evidence="4">
    <location>
        <begin position="447"/>
        <end position="668"/>
    </location>
</feature>
<dbReference type="InParanoid" id="A0A194WVH7"/>
<feature type="compositionally biased region" description="Pro residues" evidence="4">
    <location>
        <begin position="911"/>
        <end position="927"/>
    </location>
</feature>
<feature type="compositionally biased region" description="Low complexity" evidence="4">
    <location>
        <begin position="973"/>
        <end position="995"/>
    </location>
</feature>
<dbReference type="GO" id="GO:0060962">
    <property type="term" value="P:regulation of ribosomal protein gene transcription by RNA polymerase II"/>
    <property type="evidence" value="ECO:0007669"/>
    <property type="project" value="InterPro"/>
</dbReference>
<feature type="compositionally biased region" description="Polar residues" evidence="4">
    <location>
        <begin position="68"/>
        <end position="90"/>
    </location>
</feature>
<dbReference type="EMBL" id="KQ947425">
    <property type="protein sequence ID" value="KUJ11970.1"/>
    <property type="molecule type" value="Genomic_DNA"/>
</dbReference>
<feature type="compositionally biased region" description="Polar residues" evidence="4">
    <location>
        <begin position="1198"/>
        <end position="1213"/>
    </location>
</feature>
<feature type="region of interest" description="Disordered" evidence="4">
    <location>
        <begin position="815"/>
        <end position="1035"/>
    </location>
</feature>
<dbReference type="InterPro" id="IPR000253">
    <property type="entry name" value="FHA_dom"/>
</dbReference>
<feature type="region of interest" description="Disordered" evidence="4">
    <location>
        <begin position="249"/>
        <end position="318"/>
    </location>
</feature>
<dbReference type="Gene3D" id="1.10.10.10">
    <property type="entry name" value="Winged helix-like DNA-binding domain superfamily/Winged helix DNA-binding domain"/>
    <property type="match status" value="1"/>
</dbReference>
<reference evidence="7 8" key="1">
    <citation type="submission" date="2015-10" db="EMBL/GenBank/DDBJ databases">
        <title>Full genome of DAOMC 229536 Phialocephala scopiformis, a fungal endophyte of spruce producing the potent anti-insectan compound rugulosin.</title>
        <authorList>
            <consortium name="DOE Joint Genome Institute"/>
            <person name="Walker A.K."/>
            <person name="Frasz S.L."/>
            <person name="Seifert K.A."/>
            <person name="Miller J.D."/>
            <person name="Mondo S.J."/>
            <person name="Labutti K."/>
            <person name="Lipzen A."/>
            <person name="Dockter R."/>
            <person name="Kennedy M."/>
            <person name="Grigoriev I.V."/>
            <person name="Spatafora J.W."/>
        </authorList>
    </citation>
    <scope>NUCLEOTIDE SEQUENCE [LARGE SCALE GENOMIC DNA]</scope>
    <source>
        <strain evidence="7 8">CBS 120377</strain>
    </source>
</reference>
<dbReference type="RefSeq" id="XP_018066325.1">
    <property type="nucleotide sequence ID" value="XM_018215707.1"/>
</dbReference>